<dbReference type="GO" id="GO:0043531">
    <property type="term" value="F:ADP binding"/>
    <property type="evidence" value="ECO:0007669"/>
    <property type="project" value="InterPro"/>
</dbReference>
<evidence type="ECO:0000313" key="3">
    <source>
        <dbReference type="EMBL" id="KAG5520697.1"/>
    </source>
</evidence>
<keyword evidence="4" id="KW-1185">Reference proteome</keyword>
<dbReference type="GO" id="GO:0006952">
    <property type="term" value="P:defense response"/>
    <property type="evidence" value="ECO:0007669"/>
    <property type="project" value="UniProtKB-KW"/>
</dbReference>
<keyword evidence="1" id="KW-0611">Plant defense</keyword>
<dbReference type="AlphaFoldDB" id="A0AAV6HZK1"/>
<dbReference type="Proteomes" id="UP000823749">
    <property type="component" value="Chromosome 12"/>
</dbReference>
<dbReference type="InterPro" id="IPR050905">
    <property type="entry name" value="Plant_NBS-LRR"/>
</dbReference>
<protein>
    <recommendedName>
        <fullName evidence="2">NB-ARC domain-containing protein</fullName>
    </recommendedName>
</protein>
<dbReference type="PRINTS" id="PR00364">
    <property type="entry name" value="DISEASERSIST"/>
</dbReference>
<dbReference type="Pfam" id="PF00931">
    <property type="entry name" value="NB-ARC"/>
    <property type="match status" value="1"/>
</dbReference>
<dbReference type="InterPro" id="IPR002182">
    <property type="entry name" value="NB-ARC"/>
</dbReference>
<dbReference type="Gene3D" id="3.40.50.300">
    <property type="entry name" value="P-loop containing nucleotide triphosphate hydrolases"/>
    <property type="match status" value="1"/>
</dbReference>
<evidence type="ECO:0000256" key="1">
    <source>
        <dbReference type="ARBA" id="ARBA00022821"/>
    </source>
</evidence>
<organism evidence="3 4">
    <name type="scientific">Rhododendron griersonianum</name>
    <dbReference type="NCBI Taxonomy" id="479676"/>
    <lineage>
        <taxon>Eukaryota</taxon>
        <taxon>Viridiplantae</taxon>
        <taxon>Streptophyta</taxon>
        <taxon>Embryophyta</taxon>
        <taxon>Tracheophyta</taxon>
        <taxon>Spermatophyta</taxon>
        <taxon>Magnoliopsida</taxon>
        <taxon>eudicotyledons</taxon>
        <taxon>Gunneridae</taxon>
        <taxon>Pentapetalae</taxon>
        <taxon>asterids</taxon>
        <taxon>Ericales</taxon>
        <taxon>Ericaceae</taxon>
        <taxon>Ericoideae</taxon>
        <taxon>Rhodoreae</taxon>
        <taxon>Rhododendron</taxon>
    </lineage>
</organism>
<name>A0AAV6HZK1_9ERIC</name>
<accession>A0AAV6HZK1</accession>
<dbReference type="EMBL" id="JACTNZ010000012">
    <property type="protein sequence ID" value="KAG5520697.1"/>
    <property type="molecule type" value="Genomic_DNA"/>
</dbReference>
<dbReference type="SUPFAM" id="SSF52540">
    <property type="entry name" value="P-loop containing nucleoside triphosphate hydrolases"/>
    <property type="match status" value="1"/>
</dbReference>
<comment type="caution">
    <text evidence="3">The sequence shown here is derived from an EMBL/GenBank/DDBJ whole genome shotgun (WGS) entry which is preliminary data.</text>
</comment>
<evidence type="ECO:0000313" key="4">
    <source>
        <dbReference type="Proteomes" id="UP000823749"/>
    </source>
</evidence>
<feature type="domain" description="NB-ARC" evidence="2">
    <location>
        <begin position="81"/>
        <end position="209"/>
    </location>
</feature>
<dbReference type="FunFam" id="3.40.50.300:FF:001091">
    <property type="entry name" value="Probable disease resistance protein At1g61300"/>
    <property type="match status" value="1"/>
</dbReference>
<evidence type="ECO:0000259" key="2">
    <source>
        <dbReference type="Pfam" id="PF00931"/>
    </source>
</evidence>
<dbReference type="InterPro" id="IPR027417">
    <property type="entry name" value="P-loop_NTPase"/>
</dbReference>
<sequence>MENKVETIKQEFNVDKRCVWGLCPDIFARIKLGERVVNMVNDIDLLIEKSKFENGFLVDSPPTRVERRPEPPSTLSSSAHHTLDMVLNKLRDESIQKIGIWGMGEVGKTTILDLLNKSHEAETYFDFVIWVTVSNSWSIGKLQNEVGKRLKIKIDANESNDPVASKFLQRLEGKKYLLLLDNVWDEVDLSVVGFPNANQQNGCKVVLTT</sequence>
<dbReference type="PANTHER" id="PTHR33463:SF209">
    <property type="entry name" value="DISEASE RESISTANCE PROTEIN RPS2-LIKE"/>
    <property type="match status" value="1"/>
</dbReference>
<reference evidence="3" key="1">
    <citation type="submission" date="2020-08" db="EMBL/GenBank/DDBJ databases">
        <title>Plant Genome Project.</title>
        <authorList>
            <person name="Zhang R.-G."/>
        </authorList>
    </citation>
    <scope>NUCLEOTIDE SEQUENCE</scope>
    <source>
        <strain evidence="3">WSP0</strain>
        <tissue evidence="3">Leaf</tissue>
    </source>
</reference>
<proteinExistence type="predicted"/>
<gene>
    <name evidence="3" type="ORF">RHGRI_033324</name>
</gene>
<dbReference type="PANTHER" id="PTHR33463">
    <property type="entry name" value="NB-ARC DOMAIN-CONTAINING PROTEIN-RELATED"/>
    <property type="match status" value="1"/>
</dbReference>